<proteinExistence type="predicted"/>
<protein>
    <recommendedName>
        <fullName evidence="6">DUF2207 domain-containing protein</fullName>
    </recommendedName>
</protein>
<dbReference type="RefSeq" id="WP_338098093.1">
    <property type="nucleotide sequence ID" value="NZ_CP131061.1"/>
</dbReference>
<dbReference type="Pfam" id="PF09972">
    <property type="entry name" value="DUF2207"/>
    <property type="match status" value="1"/>
</dbReference>
<feature type="transmembrane region" description="Helical" evidence="1">
    <location>
        <begin position="463"/>
        <end position="483"/>
    </location>
</feature>
<evidence type="ECO:0008006" key="6">
    <source>
        <dbReference type="Google" id="ProtNLM"/>
    </source>
</evidence>
<feature type="transmembrane region" description="Helical" evidence="1">
    <location>
        <begin position="284"/>
        <end position="308"/>
    </location>
</feature>
<keyword evidence="1" id="KW-0812">Transmembrane</keyword>
<dbReference type="EMBL" id="CP131061">
    <property type="protein sequence ID" value="WNY26572.1"/>
    <property type="molecule type" value="Genomic_DNA"/>
</dbReference>
<sequence>MLSQKTDSFFRSSFHLSVVVLLTGFCLMMLSAGALADPYAIDHADVTVTVDESGLTHVHEKIYFTNYGQDYNEVYRLVYTNSDIYIKNATGYIEGYPEAPFRTANVSEGVELIVSLPKPNPEKVVLVLSYDYYGGINVYNDVTEFNFMLWGNNWGMPLDSLNGTMTIAGVKNASLQSDENPNGTVYVWNHPSSYTTFENVSFVKSVTNETITNAASTIQYKVQAKDIPAYTWYDARVIYPRMENPDGSIVSVRHEEMLTKVIHEENEWVQSEIAFEKKLARQEVYSYFLVFVQLFILLIGIATPFYIYRKYGREPKVDYTALYERELPTDTKPAVVNAIIAGHGKPTMDAFVSTIMSLIDNDYISVHETTRKDWKRSDVKDILLKFEKQADGRLESYERDVYNFLYDRADGGQIEWTKFQKKLGENDAFYNFLNRWNTKIEKLADFSAYFDTSGNNKISSGGVILFICSVVMFFGSEILAPSFYHPATYFTKFLCFVSGMLAIVLLIYPRIFKKSMGRWTKDGRVFYLKWKNFEKYLTDYSMIEKYPPSSVIIWDHYLVYAMALGVADQALKNMNLSVPTATMSDSRLGMIYYYPIFYTGMGHAYSASTPQSSNSGGGGGMGGFGGGGIGGGFGGGGGGFR</sequence>
<organism evidence="4 5">
    <name type="scientific">Methanolapillus ohkumae</name>
    <dbReference type="NCBI Taxonomy" id="3028298"/>
    <lineage>
        <taxon>Archaea</taxon>
        <taxon>Methanobacteriati</taxon>
        <taxon>Methanobacteriota</taxon>
        <taxon>Stenosarchaea group</taxon>
        <taxon>Methanomicrobia</taxon>
        <taxon>Methanosarcinales</taxon>
        <taxon>Methanosarcinaceae</taxon>
        <taxon>Methanolapillus</taxon>
    </lineage>
</organism>
<feature type="domain" description="Predicted membrane protein YciQ-like C-terminal" evidence="3">
    <location>
        <begin position="321"/>
        <end position="574"/>
    </location>
</feature>
<evidence type="ECO:0000313" key="4">
    <source>
        <dbReference type="EMBL" id="WNY26572.1"/>
    </source>
</evidence>
<evidence type="ECO:0000256" key="1">
    <source>
        <dbReference type="SAM" id="Phobius"/>
    </source>
</evidence>
<keyword evidence="5" id="KW-1185">Reference proteome</keyword>
<evidence type="ECO:0000259" key="3">
    <source>
        <dbReference type="Pfam" id="PF20990"/>
    </source>
</evidence>
<name>A0AA96ZX21_9EURY</name>
<keyword evidence="1" id="KW-1133">Transmembrane helix</keyword>
<dbReference type="GeneID" id="89227739"/>
<feature type="domain" description="DUF2207" evidence="2">
    <location>
        <begin position="41"/>
        <end position="238"/>
    </location>
</feature>
<dbReference type="InterPro" id="IPR018702">
    <property type="entry name" value="DUF2207"/>
</dbReference>
<evidence type="ECO:0000259" key="2">
    <source>
        <dbReference type="Pfam" id="PF09972"/>
    </source>
</evidence>
<dbReference type="Proteomes" id="UP001304970">
    <property type="component" value="Chromosome"/>
</dbReference>
<dbReference type="AlphaFoldDB" id="A0AA96ZX21"/>
<dbReference type="Pfam" id="PF20990">
    <property type="entry name" value="DUF2207_C"/>
    <property type="match status" value="1"/>
</dbReference>
<reference evidence="4 5" key="1">
    <citation type="submission" date="2023-07" db="EMBL/GenBank/DDBJ databases">
        <title>Closed genome sequence of Methanosarcinaceae archaeon Am2.</title>
        <authorList>
            <person name="Poehlein A."/>
            <person name="Protasov E."/>
            <person name="Platt K."/>
            <person name="Reeh H."/>
            <person name="Daniel R."/>
            <person name="Brune A."/>
        </authorList>
    </citation>
    <scope>NUCLEOTIDE SEQUENCE [LARGE SCALE GENOMIC DNA]</scope>
    <source>
        <strain evidence="4 5">Am2</strain>
    </source>
</reference>
<gene>
    <name evidence="4" type="ORF">MsAm2_03390</name>
</gene>
<keyword evidence="1" id="KW-0472">Membrane</keyword>
<feature type="transmembrane region" description="Helical" evidence="1">
    <location>
        <begin position="489"/>
        <end position="508"/>
    </location>
</feature>
<evidence type="ECO:0000313" key="5">
    <source>
        <dbReference type="Proteomes" id="UP001304970"/>
    </source>
</evidence>
<accession>A0AA96ZX21</accession>
<dbReference type="InterPro" id="IPR048389">
    <property type="entry name" value="YciQ-like_C"/>
</dbReference>